<evidence type="ECO:0000313" key="2">
    <source>
        <dbReference type="Proteomes" id="UP000015104"/>
    </source>
</evidence>
<organism evidence="1 2">
    <name type="scientific">Tetranychus urticae</name>
    <name type="common">Two-spotted spider mite</name>
    <dbReference type="NCBI Taxonomy" id="32264"/>
    <lineage>
        <taxon>Eukaryota</taxon>
        <taxon>Metazoa</taxon>
        <taxon>Ecdysozoa</taxon>
        <taxon>Arthropoda</taxon>
        <taxon>Chelicerata</taxon>
        <taxon>Arachnida</taxon>
        <taxon>Acari</taxon>
        <taxon>Acariformes</taxon>
        <taxon>Trombidiformes</taxon>
        <taxon>Prostigmata</taxon>
        <taxon>Eleutherengona</taxon>
        <taxon>Raphignathae</taxon>
        <taxon>Tetranychoidea</taxon>
        <taxon>Tetranychidae</taxon>
        <taxon>Tetranychus</taxon>
    </lineage>
</organism>
<dbReference type="EnsemblMetazoa" id="tetur08g05810.1">
    <property type="protein sequence ID" value="tetur08g05810.1"/>
    <property type="gene ID" value="tetur08g05810"/>
</dbReference>
<keyword evidence="2" id="KW-1185">Reference proteome</keyword>
<reference evidence="2" key="1">
    <citation type="submission" date="2011-08" db="EMBL/GenBank/DDBJ databases">
        <authorList>
            <person name="Rombauts S."/>
        </authorList>
    </citation>
    <scope>NUCLEOTIDE SEQUENCE</scope>
    <source>
        <strain evidence="2">London</strain>
    </source>
</reference>
<protein>
    <submittedName>
        <fullName evidence="1">Uncharacterized protein</fullName>
    </submittedName>
</protein>
<dbReference type="Proteomes" id="UP000015104">
    <property type="component" value="Unassembled WGS sequence"/>
</dbReference>
<sequence>MEKRLIKVFSANVLCFMVKRIGKTRSTREEGKQERREKRKLFFFGKEILLSLDNHQLIWWAFSRWSVKKEVSILPSINPQ</sequence>
<dbReference type="HOGENOM" id="CLU_2592846_0_0_1"/>
<reference evidence="1" key="2">
    <citation type="submission" date="2015-06" db="UniProtKB">
        <authorList>
            <consortium name="EnsemblMetazoa"/>
        </authorList>
    </citation>
    <scope>IDENTIFICATION</scope>
</reference>
<accession>T1KBZ4</accession>
<proteinExistence type="predicted"/>
<dbReference type="EMBL" id="CAEY01001956">
    <property type="status" value="NOT_ANNOTATED_CDS"/>
    <property type="molecule type" value="Genomic_DNA"/>
</dbReference>
<name>T1KBZ4_TETUR</name>
<dbReference type="AlphaFoldDB" id="T1KBZ4"/>
<evidence type="ECO:0000313" key="1">
    <source>
        <dbReference type="EnsemblMetazoa" id="tetur08g05810.1"/>
    </source>
</evidence>